<dbReference type="VEuPathDB" id="PlasmoDB:PRELSG_0209200"/>
<keyword evidence="5" id="KW-0732">Signal</keyword>
<dbReference type="KEGG" id="prel:PRELSG_0209200"/>
<dbReference type="EMBL" id="LN835297">
    <property type="protein sequence ID" value="CRH03067.1"/>
    <property type="molecule type" value="Genomic_DNA"/>
</dbReference>
<feature type="transmembrane region" description="Helical" evidence="9">
    <location>
        <begin position="275"/>
        <end position="296"/>
    </location>
</feature>
<evidence type="ECO:0000313" key="11">
    <source>
        <dbReference type="Proteomes" id="UP000220158"/>
    </source>
</evidence>
<evidence type="ECO:0000256" key="9">
    <source>
        <dbReference type="SAM" id="Phobius"/>
    </source>
</evidence>
<name>A0A1J1HCD3_PLARL</name>
<organism evidence="10 11">
    <name type="scientific">Plasmodium relictum</name>
    <dbReference type="NCBI Taxonomy" id="85471"/>
    <lineage>
        <taxon>Eukaryota</taxon>
        <taxon>Sar</taxon>
        <taxon>Alveolata</taxon>
        <taxon>Apicomplexa</taxon>
        <taxon>Aconoidasida</taxon>
        <taxon>Haemosporida</taxon>
        <taxon>Plasmodiidae</taxon>
        <taxon>Plasmodium</taxon>
        <taxon>Plasmodium (Haemamoeba)</taxon>
    </lineage>
</organism>
<protein>
    <submittedName>
        <fullName evidence="10">Uncharacterized protein</fullName>
    </submittedName>
</protein>
<dbReference type="Pfam" id="PF04756">
    <property type="entry name" value="OST3_OST6"/>
    <property type="match status" value="1"/>
</dbReference>
<keyword evidence="6" id="KW-0256">Endoplasmic reticulum</keyword>
<evidence type="ECO:0000256" key="3">
    <source>
        <dbReference type="ARBA" id="ARBA00009561"/>
    </source>
</evidence>
<feature type="transmembrane region" description="Helical" evidence="9">
    <location>
        <begin position="324"/>
        <end position="349"/>
    </location>
</feature>
<comment type="similarity">
    <text evidence="3">Belongs to the OST3/OST6 family.</text>
</comment>
<keyword evidence="4 9" id="KW-0812">Transmembrane</keyword>
<dbReference type="GO" id="GO:0018279">
    <property type="term" value="P:protein N-linked glycosylation via asparagine"/>
    <property type="evidence" value="ECO:0007669"/>
    <property type="project" value="TreeGrafter"/>
</dbReference>
<keyword evidence="8 9" id="KW-0472">Membrane</keyword>
<sequence>MNIYLKKYVFFFVIIYLIKKIYCFDEDGKLTKLKKLINKKIKLHVNETHKNAGENIKHLFMYVHEITLNDYVDYVLNKTDDYDCVLFLIDVDSNNITSKFDKKSFILLELFNEVAKKITLDNIFLYNENFSNEHDKEKYNDNNHLIKPVFFFLLNFNKYNNRPLKYIHMIYNLPEFVYINNNTFNNFNYSSKIRKNFMLEYYIKDIKQIDQKKKELNNQIIQKYFIEFINLHNRNKIILHDKFSHKKRLIITGLIIIIFTFLYFFVLLLEKYNVIIYICSYILYLICLSGIFHCLINNSDAYNKDKSIETIFQKYIYRSTNTQYIYEGFIFSFLILVINVLLFILLYYSNKENIPKIKKNILFFPLIFIIYISLKTIHTINIYKIYFSTYHFFPPLKFFRK</sequence>
<dbReference type="GO" id="GO:0008250">
    <property type="term" value="C:oligosaccharyltransferase complex"/>
    <property type="evidence" value="ECO:0007669"/>
    <property type="project" value="TreeGrafter"/>
</dbReference>
<evidence type="ECO:0000256" key="7">
    <source>
        <dbReference type="ARBA" id="ARBA00022989"/>
    </source>
</evidence>
<comment type="subcellular location">
    <subcellularLocation>
        <location evidence="2">Endoplasmic reticulum membrane</location>
        <topology evidence="2">Multi-pass membrane protein</topology>
    </subcellularLocation>
</comment>
<dbReference type="RefSeq" id="XP_028535554.1">
    <property type="nucleotide sequence ID" value="XM_028679878.1"/>
</dbReference>
<feature type="transmembrane region" description="Helical" evidence="9">
    <location>
        <begin position="249"/>
        <end position="269"/>
    </location>
</feature>
<evidence type="ECO:0000256" key="6">
    <source>
        <dbReference type="ARBA" id="ARBA00022824"/>
    </source>
</evidence>
<evidence type="ECO:0000313" key="10">
    <source>
        <dbReference type="EMBL" id="CRH03067.1"/>
    </source>
</evidence>
<feature type="transmembrane region" description="Helical" evidence="9">
    <location>
        <begin position="361"/>
        <end position="383"/>
    </location>
</feature>
<reference evidence="10 11" key="1">
    <citation type="submission" date="2015-04" db="EMBL/GenBank/DDBJ databases">
        <authorList>
            <consortium name="Pathogen Informatics"/>
        </authorList>
    </citation>
    <scope>NUCLEOTIDE SEQUENCE [LARGE SCALE GENOMIC DNA]</scope>
    <source>
        <strain evidence="10 11">SGS1</strain>
    </source>
</reference>
<evidence type="ECO:0000256" key="4">
    <source>
        <dbReference type="ARBA" id="ARBA00022692"/>
    </source>
</evidence>
<comment type="function">
    <text evidence="1">Subunit of the oligosaccharyl transferase (OST) complex that catalyzes the initial transfer of a defined glycan (Glc(3)Man(9)GlcNAc(2) in eukaryotes) from the lipid carrier dolichol-pyrophosphate to an asparagine residue within an Asn-X-Ser/Thr consensus motif in nascent polypeptide chains, the first step in protein N-glycosylation. N-glycosylation occurs cotranslationally and the complex associates with the Sec61 complex at the channel-forming translocon complex that mediates protein translocation across the endoplasmic reticulum (ER). All subunits are required for a maximal enzyme activity.</text>
</comment>
<gene>
    <name evidence="10" type="ORF">PRELSG_0209200</name>
</gene>
<dbReference type="InterPro" id="IPR021149">
    <property type="entry name" value="OligosaccharylTrfase_OST3/OST6"/>
</dbReference>
<accession>A0A1J1HCD3</accession>
<dbReference type="PANTHER" id="PTHR12692:SF0">
    <property type="entry name" value="GH11935P"/>
    <property type="match status" value="1"/>
</dbReference>
<evidence type="ECO:0000256" key="8">
    <source>
        <dbReference type="ARBA" id="ARBA00023136"/>
    </source>
</evidence>
<keyword evidence="7 9" id="KW-1133">Transmembrane helix</keyword>
<proteinExistence type="inferred from homology"/>
<evidence type="ECO:0000256" key="2">
    <source>
        <dbReference type="ARBA" id="ARBA00004477"/>
    </source>
</evidence>
<dbReference type="GeneID" id="39734511"/>
<keyword evidence="11" id="KW-1185">Reference proteome</keyword>
<dbReference type="AlphaFoldDB" id="A0A1J1HCD3"/>
<dbReference type="Proteomes" id="UP000220158">
    <property type="component" value="Chromosome 2"/>
</dbReference>
<evidence type="ECO:0000256" key="1">
    <source>
        <dbReference type="ARBA" id="ARBA00002791"/>
    </source>
</evidence>
<evidence type="ECO:0000256" key="5">
    <source>
        <dbReference type="ARBA" id="ARBA00022729"/>
    </source>
</evidence>
<dbReference type="OrthoDB" id="372730at2759"/>
<dbReference type="PANTHER" id="PTHR12692">
    <property type="entry name" value="DOLICHYL-DIPHOSPHOOLIGOSACCHARIDE--PROTEIN GLYCOSYLTRANSFERASE-RELATED"/>
    <property type="match status" value="1"/>
</dbReference>